<evidence type="ECO:0000313" key="2">
    <source>
        <dbReference type="EMBL" id="MCW1923404.1"/>
    </source>
</evidence>
<dbReference type="RefSeq" id="WP_264487509.1">
    <property type="nucleotide sequence ID" value="NZ_JAPDDT010000004.1"/>
</dbReference>
<dbReference type="GO" id="GO:0016787">
    <property type="term" value="F:hydrolase activity"/>
    <property type="evidence" value="ECO:0007669"/>
    <property type="project" value="UniProtKB-KW"/>
</dbReference>
<dbReference type="Gene3D" id="2.120.10.10">
    <property type="match status" value="1"/>
</dbReference>
<dbReference type="InterPro" id="IPR036278">
    <property type="entry name" value="Sialidase_sf"/>
</dbReference>
<proteinExistence type="predicted"/>
<accession>A0ABT3GIQ5</accession>
<keyword evidence="3" id="KW-1185">Reference proteome</keyword>
<dbReference type="EMBL" id="JAPDDT010000004">
    <property type="protein sequence ID" value="MCW1923404.1"/>
    <property type="molecule type" value="Genomic_DNA"/>
</dbReference>
<keyword evidence="1" id="KW-0732">Signal</keyword>
<sequence length="834" mass="88727">MSCRLSFWLLLSLSGSALAQVSPDLPGTLVSYSPSSSAKYVGSPGLAKLPDGTLVASHDEFGGGSSMNTSAVTRVFRSTDGGLTWTPATVINGAFWSSLFFHRDALYLLGENRQYGDVVIRRSSDGGLTWTNPGSATTGLLAGGGQYHGAPMPVIEHAGRLWRAMERRDPASGWAPNFRAAMMSAPADANLLDAGQWTFSNLLPSQPSWLGGEFGGWLEGNAVVDPAGNLVNLLRVDHPDHPEKAAMLSVSANGQTIAFNPATGFVNLPGGSKKFAIRHDPESNRYWSLANRVPAAFQGGSHPGSTRNTLSLVSSANLRDWIDHGTVISHPDITRHGFQYVEWLFDGDDLIATSRTGFDDTAGGAANYHDANHLTFHRVRNFRDFAGSDLPGPWRHAYSTDGDLDASGDEDGDGFTNRHEFLAGSNPRRAGNTPARMKEKARVALAGASGVDLYQVTATGSWTLERQLTVGTYQSLVYHGGFLFGAGFNHIDRIDPQSGAATTLVTRNAGSAVAAGWTTADTQQLALGPDGLLYFATAFGASAGQGVFRLATDGTAFARFIDRSGGSGATAWDLNNARGLAWIGSRCFVSSRAGTASTNRPIYEFNAAGQVVRLLRGDLRAPQGLLADGNDLRVAGYSGTLGSYDTAENSPGTIEGLVSGLPSMISMSATELFGEVHVVTYQSGIWKHGDRSSLTKVHAPTSSLHAAMAVLPMADPFDRWIAGYDGLTETDGRDDPDGDGVPNRLEFLLGWNPVDGTSRFEATAALLPGGALRISWPSSPDAVFTIRSSTDLEDWTLIEAVVSGAAGESRAQWDSQPDPAVSRFYRIEWVDSSP</sequence>
<evidence type="ECO:0000256" key="1">
    <source>
        <dbReference type="SAM" id="SignalP"/>
    </source>
</evidence>
<dbReference type="Proteomes" id="UP001320876">
    <property type="component" value="Unassembled WGS sequence"/>
</dbReference>
<dbReference type="SUPFAM" id="SSF50939">
    <property type="entry name" value="Sialidases"/>
    <property type="match status" value="1"/>
</dbReference>
<dbReference type="CDD" id="cd15482">
    <property type="entry name" value="Sialidase_non-viral"/>
    <property type="match status" value="1"/>
</dbReference>
<name>A0ABT3GIQ5_9BACT</name>
<protein>
    <submittedName>
        <fullName evidence="2">Glycoside hydrolase</fullName>
    </submittedName>
</protein>
<reference evidence="2 3" key="1">
    <citation type="submission" date="2022-10" db="EMBL/GenBank/DDBJ databases">
        <title>Luteolibacter arcticus strain CCTCC AB 2014275, whole genome shotgun sequencing project.</title>
        <authorList>
            <person name="Zhao G."/>
            <person name="Shen L."/>
        </authorList>
    </citation>
    <scope>NUCLEOTIDE SEQUENCE [LARGE SCALE GENOMIC DNA]</scope>
    <source>
        <strain evidence="2 3">CCTCC AB 2014275</strain>
    </source>
</reference>
<feature type="chain" id="PRO_5047176025" evidence="1">
    <location>
        <begin position="20"/>
        <end position="834"/>
    </location>
</feature>
<gene>
    <name evidence="2" type="ORF">OKA05_12635</name>
</gene>
<organism evidence="2 3">
    <name type="scientific">Luteolibacter arcticus</name>
    <dbReference type="NCBI Taxonomy" id="1581411"/>
    <lineage>
        <taxon>Bacteria</taxon>
        <taxon>Pseudomonadati</taxon>
        <taxon>Verrucomicrobiota</taxon>
        <taxon>Verrucomicrobiia</taxon>
        <taxon>Verrucomicrobiales</taxon>
        <taxon>Verrucomicrobiaceae</taxon>
        <taxon>Luteolibacter</taxon>
    </lineage>
</organism>
<keyword evidence="2" id="KW-0378">Hydrolase</keyword>
<evidence type="ECO:0000313" key="3">
    <source>
        <dbReference type="Proteomes" id="UP001320876"/>
    </source>
</evidence>
<feature type="signal peptide" evidence="1">
    <location>
        <begin position="1"/>
        <end position="19"/>
    </location>
</feature>
<comment type="caution">
    <text evidence="2">The sequence shown here is derived from an EMBL/GenBank/DDBJ whole genome shotgun (WGS) entry which is preliminary data.</text>
</comment>
<dbReference type="SUPFAM" id="SSF63825">
    <property type="entry name" value="YWTD domain"/>
    <property type="match status" value="1"/>
</dbReference>